<dbReference type="Pfam" id="PF13472">
    <property type="entry name" value="Lipase_GDSL_2"/>
    <property type="match status" value="1"/>
</dbReference>
<dbReference type="Proteomes" id="UP000199398">
    <property type="component" value="Unassembled WGS sequence"/>
</dbReference>
<dbReference type="PANTHER" id="PTHR43784:SF2">
    <property type="entry name" value="GDSL-LIKE LIPASE_ACYLHYDROLASE, PUTATIVE (AFU_ORTHOLOGUE AFUA_2G00820)-RELATED"/>
    <property type="match status" value="1"/>
</dbReference>
<evidence type="ECO:0000313" key="2">
    <source>
        <dbReference type="EMBL" id="RKT87611.1"/>
    </source>
</evidence>
<dbReference type="InterPro" id="IPR053140">
    <property type="entry name" value="GDSL_Rv0518-like"/>
</dbReference>
<evidence type="ECO:0000259" key="1">
    <source>
        <dbReference type="Pfam" id="PF13472"/>
    </source>
</evidence>
<gene>
    <name evidence="2" type="ORF">ATL45_6031</name>
    <name evidence="3" type="ORF">SAMN05421805_101861</name>
</gene>
<evidence type="ECO:0000313" key="3">
    <source>
        <dbReference type="EMBL" id="SFM60041.1"/>
    </source>
</evidence>
<dbReference type="RefSeq" id="WP_093146302.1">
    <property type="nucleotide sequence ID" value="NZ_FOUP01000001.1"/>
</dbReference>
<evidence type="ECO:0000313" key="4">
    <source>
        <dbReference type="Proteomes" id="UP000199398"/>
    </source>
</evidence>
<feature type="domain" description="SGNH hydrolase-type esterase" evidence="1">
    <location>
        <begin position="23"/>
        <end position="195"/>
    </location>
</feature>
<reference evidence="3 4" key="1">
    <citation type="submission" date="2016-10" db="EMBL/GenBank/DDBJ databases">
        <authorList>
            <person name="de Groot N.N."/>
        </authorList>
    </citation>
    <scope>NUCLEOTIDE SEQUENCE [LARGE SCALE GENOMIC DNA]</scope>
    <source>
        <strain evidence="3 4">CPCC 201259</strain>
    </source>
</reference>
<dbReference type="CDD" id="cd01832">
    <property type="entry name" value="SGNH_hydrolase_like_1"/>
    <property type="match status" value="1"/>
</dbReference>
<dbReference type="SUPFAM" id="SSF52266">
    <property type="entry name" value="SGNH hydrolase"/>
    <property type="match status" value="1"/>
</dbReference>
<dbReference type="STRING" id="455193.SAMN05421805_101861"/>
<accession>A0A1I4S6Q2</accession>
<name>A0A1I4S6Q2_9PSEU</name>
<keyword evidence="5" id="KW-1185">Reference proteome</keyword>
<dbReference type="InterPro" id="IPR036514">
    <property type="entry name" value="SGNH_hydro_sf"/>
</dbReference>
<reference evidence="2 5" key="2">
    <citation type="submission" date="2018-10" db="EMBL/GenBank/DDBJ databases">
        <title>Sequencing the genomes of 1000 actinobacteria strains.</title>
        <authorList>
            <person name="Klenk H.-P."/>
        </authorList>
    </citation>
    <scope>NUCLEOTIDE SEQUENCE [LARGE SCALE GENOMIC DNA]</scope>
    <source>
        <strain evidence="2 5">DSM 45119</strain>
    </source>
</reference>
<dbReference type="EMBL" id="FOUP01000001">
    <property type="protein sequence ID" value="SFM60041.1"/>
    <property type="molecule type" value="Genomic_DNA"/>
</dbReference>
<evidence type="ECO:0000313" key="5">
    <source>
        <dbReference type="Proteomes" id="UP000270697"/>
    </source>
</evidence>
<proteinExistence type="predicted"/>
<dbReference type="OrthoDB" id="3465773at2"/>
<organism evidence="3 4">
    <name type="scientific">Saccharopolyspora antimicrobica</name>
    <dbReference type="NCBI Taxonomy" id="455193"/>
    <lineage>
        <taxon>Bacteria</taxon>
        <taxon>Bacillati</taxon>
        <taxon>Actinomycetota</taxon>
        <taxon>Actinomycetes</taxon>
        <taxon>Pseudonocardiales</taxon>
        <taxon>Pseudonocardiaceae</taxon>
        <taxon>Saccharopolyspora</taxon>
    </lineage>
</organism>
<dbReference type="EMBL" id="RBXX01000002">
    <property type="protein sequence ID" value="RKT87611.1"/>
    <property type="molecule type" value="Genomic_DNA"/>
</dbReference>
<dbReference type="Gene3D" id="3.40.50.1110">
    <property type="entry name" value="SGNH hydrolase"/>
    <property type="match status" value="1"/>
</dbReference>
<sequence>MIVVQEAILADRAGPRRVRALAVLGDSVGAGMGDPVAGGWRGFAPLLAEALGAAELANVSSSGARVADVHSTQLPAALRAAPEAAVVLVGMNDTMRYDFDPLRLRRLLTEVVRALTAAGTIVVTIRYHDHGRVFRLPGPLRAALARRIDALNRILEEVAEEHAAGIVDLDRLPGVYHPTTWSVDRLHPSELGHRLLAASLAEEFQAVGVAVPGEVSLAASGGIRTSGFDHLRWLVGKGLPWLLVRGHYLVRYCLRVLLRAALQRFTAPRSGSGPA</sequence>
<dbReference type="AlphaFoldDB" id="A0A1I4S6Q2"/>
<protein>
    <submittedName>
        <fullName evidence="2 3">Lysophospholipase L1</fullName>
    </submittedName>
</protein>
<dbReference type="Proteomes" id="UP000270697">
    <property type="component" value="Unassembled WGS sequence"/>
</dbReference>
<dbReference type="PANTHER" id="PTHR43784">
    <property type="entry name" value="GDSL-LIKE LIPASE/ACYLHYDROLASE, PUTATIVE (AFU_ORTHOLOGUE AFUA_2G00820)-RELATED"/>
    <property type="match status" value="1"/>
</dbReference>
<dbReference type="InterPro" id="IPR013830">
    <property type="entry name" value="SGNH_hydro"/>
</dbReference>